<comment type="caution">
    <text evidence="2">The sequence shown here is derived from an EMBL/GenBank/DDBJ whole genome shotgun (WGS) entry which is preliminary data.</text>
</comment>
<sequence length="87" mass="9658">MTTRHAGEFNLTTHSALNMQTRREGKIKMSAKKGFVFLARLTISSAVCFCTFLALLAIGSTFYAAPCTNFPAPYFNEGENLRSNLFI</sequence>
<name>A0A8S1D9R4_9INSE</name>
<feature type="transmembrane region" description="Helical" evidence="1">
    <location>
        <begin position="37"/>
        <end position="65"/>
    </location>
</feature>
<accession>A0A8S1D9R4</accession>
<dbReference type="AlphaFoldDB" id="A0A8S1D9R4"/>
<keyword evidence="3" id="KW-1185">Reference proteome</keyword>
<protein>
    <submittedName>
        <fullName evidence="2">Uncharacterized protein</fullName>
    </submittedName>
</protein>
<keyword evidence="1" id="KW-0812">Transmembrane</keyword>
<gene>
    <name evidence="2" type="ORF">CLODIP_2_CD10090</name>
</gene>
<keyword evidence="1" id="KW-1133">Transmembrane helix</keyword>
<proteinExistence type="predicted"/>
<reference evidence="2 3" key="1">
    <citation type="submission" date="2020-04" db="EMBL/GenBank/DDBJ databases">
        <authorList>
            <person name="Alioto T."/>
            <person name="Alioto T."/>
            <person name="Gomez Garrido J."/>
        </authorList>
    </citation>
    <scope>NUCLEOTIDE SEQUENCE [LARGE SCALE GENOMIC DNA]</scope>
</reference>
<dbReference type="EMBL" id="CADEPI010000137">
    <property type="protein sequence ID" value="CAB3376965.1"/>
    <property type="molecule type" value="Genomic_DNA"/>
</dbReference>
<keyword evidence="1" id="KW-0472">Membrane</keyword>
<evidence type="ECO:0000256" key="1">
    <source>
        <dbReference type="SAM" id="Phobius"/>
    </source>
</evidence>
<evidence type="ECO:0000313" key="3">
    <source>
        <dbReference type="Proteomes" id="UP000494165"/>
    </source>
</evidence>
<organism evidence="2 3">
    <name type="scientific">Cloeon dipterum</name>
    <dbReference type="NCBI Taxonomy" id="197152"/>
    <lineage>
        <taxon>Eukaryota</taxon>
        <taxon>Metazoa</taxon>
        <taxon>Ecdysozoa</taxon>
        <taxon>Arthropoda</taxon>
        <taxon>Hexapoda</taxon>
        <taxon>Insecta</taxon>
        <taxon>Pterygota</taxon>
        <taxon>Palaeoptera</taxon>
        <taxon>Ephemeroptera</taxon>
        <taxon>Pisciforma</taxon>
        <taxon>Baetidae</taxon>
        <taxon>Cloeon</taxon>
    </lineage>
</organism>
<evidence type="ECO:0000313" key="2">
    <source>
        <dbReference type="EMBL" id="CAB3376965.1"/>
    </source>
</evidence>
<dbReference type="Proteomes" id="UP000494165">
    <property type="component" value="Unassembled WGS sequence"/>
</dbReference>